<dbReference type="Proteomes" id="UP000032142">
    <property type="component" value="Unassembled WGS sequence"/>
</dbReference>
<accession>A0A0B0MIN2</accession>
<evidence type="ECO:0000313" key="1">
    <source>
        <dbReference type="EMBL" id="KHG00232.1"/>
    </source>
</evidence>
<keyword evidence="2" id="KW-1185">Reference proteome</keyword>
<reference evidence="2" key="1">
    <citation type="submission" date="2014-09" db="EMBL/GenBank/DDBJ databases">
        <authorList>
            <person name="Mudge J."/>
            <person name="Ramaraj T."/>
            <person name="Lindquist I.E."/>
            <person name="Bharti A.K."/>
            <person name="Sundararajan A."/>
            <person name="Cameron C.T."/>
            <person name="Woodward J.E."/>
            <person name="May G.D."/>
            <person name="Brubaker C."/>
            <person name="Broadhvest J."/>
            <person name="Wilkins T.A."/>
        </authorList>
    </citation>
    <scope>NUCLEOTIDE SEQUENCE</scope>
    <source>
        <strain evidence="2">cv. AKA8401</strain>
    </source>
</reference>
<name>A0A0B0MIN2_GOSAR</name>
<sequence length="23" mass="2697">MLQLFILPLKKLKKNLVGKQNMV</sequence>
<dbReference type="EMBL" id="JRRC01119996">
    <property type="protein sequence ID" value="KHG00232.1"/>
    <property type="molecule type" value="Genomic_DNA"/>
</dbReference>
<gene>
    <name evidence="1" type="ORF">F383_38876</name>
</gene>
<evidence type="ECO:0000313" key="2">
    <source>
        <dbReference type="Proteomes" id="UP000032142"/>
    </source>
</evidence>
<dbReference type="AlphaFoldDB" id="A0A0B0MIN2"/>
<comment type="caution">
    <text evidence="1">The sequence shown here is derived from an EMBL/GenBank/DDBJ whole genome shotgun (WGS) entry which is preliminary data.</text>
</comment>
<proteinExistence type="predicted"/>
<protein>
    <submittedName>
        <fullName evidence="1">Uncharacterized protein</fullName>
    </submittedName>
</protein>
<organism evidence="1 2">
    <name type="scientific">Gossypium arboreum</name>
    <name type="common">Tree cotton</name>
    <name type="synonym">Gossypium nanking</name>
    <dbReference type="NCBI Taxonomy" id="29729"/>
    <lineage>
        <taxon>Eukaryota</taxon>
        <taxon>Viridiplantae</taxon>
        <taxon>Streptophyta</taxon>
        <taxon>Embryophyta</taxon>
        <taxon>Tracheophyta</taxon>
        <taxon>Spermatophyta</taxon>
        <taxon>Magnoliopsida</taxon>
        <taxon>eudicotyledons</taxon>
        <taxon>Gunneridae</taxon>
        <taxon>Pentapetalae</taxon>
        <taxon>rosids</taxon>
        <taxon>malvids</taxon>
        <taxon>Malvales</taxon>
        <taxon>Malvaceae</taxon>
        <taxon>Malvoideae</taxon>
        <taxon>Gossypium</taxon>
    </lineage>
</organism>